<feature type="domain" description="CBS" evidence="3">
    <location>
        <begin position="158"/>
        <end position="214"/>
    </location>
</feature>
<accession>A0A6P1DYY4</accession>
<sequence length="214" mass="23544">MKDDLEPKGRAAVSQTAADANVSTDVELSDDDILEAMRRIPGYLDITTADFRAVYELAHAQAIDRFLERLRAADLMRADIQPLSPDLQLIDAARRFVAQDLKSLPVVDADGRVLAMLTETDVLRALGARSLLALLLQDVDREATALKRILHRPVAELMTTPVVTVPEAAGFRTIVDAFRRHSGRTMPVVDGQLRLTGLLLRKDFLAACHLGDLP</sequence>
<dbReference type="InterPro" id="IPR051257">
    <property type="entry name" value="Diverse_CBS-Domain"/>
</dbReference>
<comment type="caution">
    <text evidence="4">The sequence shown here is derived from an EMBL/GenBank/DDBJ whole genome shotgun (WGS) entry which is preliminary data.</text>
</comment>
<keyword evidence="1 2" id="KW-0129">CBS domain</keyword>
<organism evidence="4 5">
    <name type="scientific">Thiorhodococcus mannitoliphagus</name>
    <dbReference type="NCBI Taxonomy" id="329406"/>
    <lineage>
        <taxon>Bacteria</taxon>
        <taxon>Pseudomonadati</taxon>
        <taxon>Pseudomonadota</taxon>
        <taxon>Gammaproteobacteria</taxon>
        <taxon>Chromatiales</taxon>
        <taxon>Chromatiaceae</taxon>
        <taxon>Thiorhodococcus</taxon>
    </lineage>
</organism>
<gene>
    <name evidence="4" type="ORF">G3480_13795</name>
</gene>
<keyword evidence="5" id="KW-1185">Reference proteome</keyword>
<name>A0A6P1DYY4_9GAMM</name>
<dbReference type="InterPro" id="IPR000644">
    <property type="entry name" value="CBS_dom"/>
</dbReference>
<evidence type="ECO:0000313" key="4">
    <source>
        <dbReference type="EMBL" id="NEX21372.1"/>
    </source>
</evidence>
<proteinExistence type="predicted"/>
<dbReference type="PANTHER" id="PTHR43080:SF2">
    <property type="entry name" value="CBS DOMAIN-CONTAINING PROTEIN"/>
    <property type="match status" value="1"/>
</dbReference>
<evidence type="ECO:0000259" key="3">
    <source>
        <dbReference type="PROSITE" id="PS51371"/>
    </source>
</evidence>
<evidence type="ECO:0000313" key="5">
    <source>
        <dbReference type="Proteomes" id="UP000471640"/>
    </source>
</evidence>
<dbReference type="PROSITE" id="PS51371">
    <property type="entry name" value="CBS"/>
    <property type="match status" value="2"/>
</dbReference>
<dbReference type="SMART" id="SM00116">
    <property type="entry name" value="CBS"/>
    <property type="match status" value="2"/>
</dbReference>
<dbReference type="Pfam" id="PF00571">
    <property type="entry name" value="CBS"/>
    <property type="match status" value="2"/>
</dbReference>
<reference evidence="4 5" key="2">
    <citation type="submission" date="2020-02" db="EMBL/GenBank/DDBJ databases">
        <title>Genome sequences of Thiorhodococcus mannitoliphagus and Thiorhodococcus minor, purple sulfur photosynthetic bacteria in the gammaproteobacterial family, Chromatiaceae.</title>
        <authorList>
            <person name="Aviles F.A."/>
            <person name="Meyer T.E."/>
            <person name="Kyndt J.A."/>
        </authorList>
    </citation>
    <scope>NUCLEOTIDE SEQUENCE [LARGE SCALE GENOMIC DNA]</scope>
    <source>
        <strain evidence="4 5">DSM 18266</strain>
    </source>
</reference>
<dbReference type="PANTHER" id="PTHR43080">
    <property type="entry name" value="CBS DOMAIN-CONTAINING PROTEIN CBSX3, MITOCHONDRIAL"/>
    <property type="match status" value="1"/>
</dbReference>
<reference evidence="5" key="1">
    <citation type="journal article" date="2020" name="Microbiol. Resour. Announc.">
        <title>Draft Genome Sequences of Thiorhodococcus mannitoliphagus and Thiorhodococcus minor, Purple Sulfur Photosynthetic Bacteria in the Gammaproteobacterial Family Chromatiaceae.</title>
        <authorList>
            <person name="Aviles F.A."/>
            <person name="Meyer T.E."/>
            <person name="Kyndt J.A."/>
        </authorList>
    </citation>
    <scope>NUCLEOTIDE SEQUENCE [LARGE SCALE GENOMIC DNA]</scope>
    <source>
        <strain evidence="5">DSM 18266</strain>
    </source>
</reference>
<evidence type="ECO:0000256" key="2">
    <source>
        <dbReference type="PROSITE-ProRule" id="PRU00703"/>
    </source>
</evidence>
<dbReference type="Proteomes" id="UP000471640">
    <property type="component" value="Unassembled WGS sequence"/>
</dbReference>
<protein>
    <submittedName>
        <fullName evidence="4">CBS domain-containing protein</fullName>
    </submittedName>
</protein>
<dbReference type="SUPFAM" id="SSF54631">
    <property type="entry name" value="CBS-domain pair"/>
    <property type="match status" value="1"/>
</dbReference>
<dbReference type="Gene3D" id="3.10.580.10">
    <property type="entry name" value="CBS-domain"/>
    <property type="match status" value="1"/>
</dbReference>
<evidence type="ECO:0000256" key="1">
    <source>
        <dbReference type="ARBA" id="ARBA00023122"/>
    </source>
</evidence>
<dbReference type="InterPro" id="IPR046342">
    <property type="entry name" value="CBS_dom_sf"/>
</dbReference>
<dbReference type="AlphaFoldDB" id="A0A6P1DYY4"/>
<feature type="domain" description="CBS" evidence="3">
    <location>
        <begin position="76"/>
        <end position="134"/>
    </location>
</feature>
<dbReference type="EMBL" id="JAAIJR010000052">
    <property type="protein sequence ID" value="NEX21372.1"/>
    <property type="molecule type" value="Genomic_DNA"/>
</dbReference>